<dbReference type="InterPro" id="IPR011013">
    <property type="entry name" value="Gal_mutarotase_sf_dom"/>
</dbReference>
<dbReference type="Pfam" id="PF01263">
    <property type="entry name" value="Aldose_epim"/>
    <property type="match status" value="1"/>
</dbReference>
<feature type="binding site" evidence="7">
    <location>
        <position position="80"/>
    </location>
    <ligand>
        <name>substrate</name>
    </ligand>
</feature>
<comment type="catalytic activity">
    <reaction evidence="1">
        <text>alpha-D-glucose 6-phosphate = beta-D-glucose 6-phosphate</text>
        <dbReference type="Rhea" id="RHEA:16249"/>
        <dbReference type="ChEBI" id="CHEBI:58225"/>
        <dbReference type="ChEBI" id="CHEBI:58247"/>
        <dbReference type="EC" id="5.1.3.15"/>
    </reaction>
</comment>
<dbReference type="SUPFAM" id="SSF74650">
    <property type="entry name" value="Galactose mutarotase-like"/>
    <property type="match status" value="1"/>
</dbReference>
<dbReference type="GO" id="GO:0005975">
    <property type="term" value="P:carbohydrate metabolic process"/>
    <property type="evidence" value="ECO:0007669"/>
    <property type="project" value="InterPro"/>
</dbReference>
<evidence type="ECO:0000256" key="6">
    <source>
        <dbReference type="PIRSR" id="PIRSR016020-1"/>
    </source>
</evidence>
<dbReference type="AlphaFoldDB" id="A0A1B2J8D2"/>
<dbReference type="GO" id="GO:0047938">
    <property type="term" value="F:glucose-6-phosphate 1-epimerase activity"/>
    <property type="evidence" value="ECO:0007669"/>
    <property type="project" value="UniProtKB-UniRule"/>
</dbReference>
<evidence type="ECO:0000256" key="1">
    <source>
        <dbReference type="ARBA" id="ARBA00001096"/>
    </source>
</evidence>
<gene>
    <name evidence="8" type="primary">YMR099C</name>
    <name evidence="8" type="ORF">ATY40_BA7501032</name>
</gene>
<accession>A0A1B2J8D2</accession>
<organism evidence="8 9">
    <name type="scientific">Komagataella pastoris</name>
    <name type="common">Yeast</name>
    <name type="synonym">Pichia pastoris</name>
    <dbReference type="NCBI Taxonomy" id="4922"/>
    <lineage>
        <taxon>Eukaryota</taxon>
        <taxon>Fungi</taxon>
        <taxon>Dikarya</taxon>
        <taxon>Ascomycota</taxon>
        <taxon>Saccharomycotina</taxon>
        <taxon>Pichiomycetes</taxon>
        <taxon>Pichiales</taxon>
        <taxon>Pichiaceae</taxon>
        <taxon>Komagataella</taxon>
    </lineage>
</organism>
<feature type="active site" evidence="6">
    <location>
        <position position="160"/>
    </location>
</feature>
<dbReference type="CDD" id="cd09020">
    <property type="entry name" value="D-hex-6-P-epi_like"/>
    <property type="match status" value="1"/>
</dbReference>
<dbReference type="InterPro" id="IPR025532">
    <property type="entry name" value="G6P_1-epimerase"/>
</dbReference>
<feature type="binding site" evidence="7">
    <location>
        <position position="85"/>
    </location>
    <ligand>
        <name>substrate</name>
    </ligand>
</feature>
<evidence type="ECO:0000256" key="7">
    <source>
        <dbReference type="PIRSR" id="PIRSR016020-2"/>
    </source>
</evidence>
<name>A0A1B2J8D2_PICPA</name>
<dbReference type="PIRSF" id="PIRSF016020">
    <property type="entry name" value="PHexose_mutarotase"/>
    <property type="match status" value="1"/>
</dbReference>
<dbReference type="Proteomes" id="UP000094565">
    <property type="component" value="Chromosome 1"/>
</dbReference>
<sequence length="298" mass="34006">MPIEVKGNDVVLTSSSTTQTQVRVNLFGATVYSWTIAGKQQLWTSDAALFDGSKPIRGGIPLIFPVFGKSSASGFEKLPQHGFARNSTWEFLGQTHANPPTVQFGLSPENVNRKVYNNWDNGDNDFSVIYTIALEDEQLVTSVEIQNTDRKEWKFNWLFHTYFLVDDIEDTLINNLPGEKCNDRVVHERYIEKHPIISFDQEVDRVYSDVSTNKLLQIIELGKVKHNIKRVNLPDVVVWNPWSEIVKEVADFEPKQGYRRMVCVEPGYVEQLKILKPGEVWTASQILHKGDDINLQAI</sequence>
<dbReference type="InterPro" id="IPR014718">
    <property type="entry name" value="GH-type_carb-bd"/>
</dbReference>
<evidence type="ECO:0000256" key="5">
    <source>
        <dbReference type="PIRNR" id="PIRNR016020"/>
    </source>
</evidence>
<keyword evidence="4 5" id="KW-0413">Isomerase</keyword>
<dbReference type="GO" id="GO:0005737">
    <property type="term" value="C:cytoplasm"/>
    <property type="evidence" value="ECO:0007669"/>
    <property type="project" value="TreeGrafter"/>
</dbReference>
<comment type="similarity">
    <text evidence="2 5">Belongs to the glucose-6-phosphate 1-epimerase family.</text>
</comment>
<evidence type="ECO:0000313" key="8">
    <source>
        <dbReference type="EMBL" id="ANZ74297.1"/>
    </source>
</evidence>
<dbReference type="OrthoDB" id="1659429at2759"/>
<dbReference type="Gene3D" id="2.70.98.10">
    <property type="match status" value="1"/>
</dbReference>
<feature type="binding site" evidence="7">
    <location>
        <position position="57"/>
    </location>
    <ligand>
        <name>substrate</name>
    </ligand>
</feature>
<dbReference type="InterPro" id="IPR008183">
    <property type="entry name" value="Aldose_1/G6P_1-epimerase"/>
</dbReference>
<evidence type="ECO:0000256" key="3">
    <source>
        <dbReference type="ARBA" id="ARBA00012083"/>
    </source>
</evidence>
<comment type="function">
    <text evidence="5">Catalyzes the interconversion between the alpha and beta anomers from at least three hexose 6-phosphate sugars (Glc6P, Gal6P, and Man6P).</text>
</comment>
<keyword evidence="9" id="KW-1185">Reference proteome</keyword>
<reference evidence="8 9" key="1">
    <citation type="submission" date="2016-02" db="EMBL/GenBank/DDBJ databases">
        <title>Comparative genomic and transcriptomic foundation for Pichia pastoris.</title>
        <authorList>
            <person name="Love K.R."/>
            <person name="Shah K.A."/>
            <person name="Whittaker C.A."/>
            <person name="Wu J."/>
            <person name="Bartlett M.C."/>
            <person name="Ma D."/>
            <person name="Leeson R.L."/>
            <person name="Priest M."/>
            <person name="Young S.K."/>
            <person name="Love J.C."/>
        </authorList>
    </citation>
    <scope>NUCLEOTIDE SEQUENCE [LARGE SCALE GENOMIC DNA]</scope>
    <source>
        <strain evidence="8 9">ATCC 28485</strain>
    </source>
</reference>
<dbReference type="GO" id="GO:0030246">
    <property type="term" value="F:carbohydrate binding"/>
    <property type="evidence" value="ECO:0007669"/>
    <property type="project" value="UniProtKB-UniRule"/>
</dbReference>
<dbReference type="PANTHER" id="PTHR11122">
    <property type="entry name" value="APOSPORY-ASSOCIATED PROTEIN C-RELATED"/>
    <property type="match status" value="1"/>
</dbReference>
<protein>
    <recommendedName>
        <fullName evidence="3 5">Glucose-6-phosphate 1-epimerase</fullName>
        <ecNumber evidence="3 5">5.1.3.15</ecNumber>
    </recommendedName>
</protein>
<dbReference type="EC" id="5.1.3.15" evidence="3 5"/>
<dbReference type="PANTHER" id="PTHR11122:SF13">
    <property type="entry name" value="GLUCOSE-6-PHOSPHATE 1-EPIMERASE"/>
    <property type="match status" value="1"/>
</dbReference>
<proteinExistence type="inferred from homology"/>
<evidence type="ECO:0000313" key="9">
    <source>
        <dbReference type="Proteomes" id="UP000094565"/>
    </source>
</evidence>
<evidence type="ECO:0000256" key="2">
    <source>
        <dbReference type="ARBA" id="ARBA00005866"/>
    </source>
</evidence>
<dbReference type="EMBL" id="CP014584">
    <property type="protein sequence ID" value="ANZ74297.1"/>
    <property type="molecule type" value="Genomic_DNA"/>
</dbReference>
<feature type="active site" evidence="6">
    <location>
        <position position="265"/>
    </location>
</feature>
<evidence type="ECO:0000256" key="4">
    <source>
        <dbReference type="ARBA" id="ARBA00023235"/>
    </source>
</evidence>